<dbReference type="GO" id="GO:0007267">
    <property type="term" value="P:cell-cell signaling"/>
    <property type="evidence" value="ECO:0007669"/>
    <property type="project" value="InterPro"/>
</dbReference>
<feature type="site" description="Essential for auto-cleavage" evidence="14">
    <location>
        <position position="272"/>
    </location>
</feature>
<keyword evidence="10 15" id="KW-0106">Calcium</keyword>
<keyword evidence="15" id="KW-0862">Zinc</keyword>
<evidence type="ECO:0000256" key="5">
    <source>
        <dbReference type="ARBA" id="ARBA00022679"/>
    </source>
</evidence>
<dbReference type="GO" id="GO:0016540">
    <property type="term" value="P:protein autoprocessing"/>
    <property type="evidence" value="ECO:0007669"/>
    <property type="project" value="InterPro"/>
</dbReference>
<dbReference type="AlphaFoldDB" id="A0A8S3VSJ8"/>
<dbReference type="PANTHER" id="PTHR11889:SF31">
    <property type="entry name" value="PROTEIN HEDGEHOG"/>
    <property type="match status" value="1"/>
</dbReference>
<keyword evidence="5" id="KW-0808">Transferase</keyword>
<dbReference type="InterPro" id="IPR003587">
    <property type="entry name" value="Hint_dom_N"/>
</dbReference>
<feature type="binding site" evidence="15">
    <location>
        <position position="185"/>
    </location>
    <ligand>
        <name>Zn(2+)</name>
        <dbReference type="ChEBI" id="CHEBI:29105"/>
    </ligand>
</feature>
<keyword evidence="16" id="KW-0333">Golgi apparatus</keyword>
<dbReference type="EMBL" id="CAJPWZ010003331">
    <property type="protein sequence ID" value="CAG2257708.1"/>
    <property type="molecule type" value="Genomic_DNA"/>
</dbReference>
<evidence type="ECO:0000256" key="14">
    <source>
        <dbReference type="PIRSR" id="PIRSR009400-1"/>
    </source>
</evidence>
<feature type="binding site" evidence="15">
    <location>
        <position position="93"/>
    </location>
    <ligand>
        <name>Ca(2+)</name>
        <dbReference type="ChEBI" id="CHEBI:29108"/>
        <label>1</label>
    </ligand>
</feature>
<dbReference type="InterPro" id="IPR001767">
    <property type="entry name" value="Hedgehog_Hint"/>
</dbReference>
<protein>
    <recommendedName>
        <fullName evidence="16">Hedgehog protein</fullName>
    </recommendedName>
</protein>
<evidence type="ECO:0000259" key="19">
    <source>
        <dbReference type="SMART" id="SM00306"/>
    </source>
</evidence>
<evidence type="ECO:0000256" key="2">
    <source>
        <dbReference type="ARBA" id="ARBA00022473"/>
    </source>
</evidence>
<keyword evidence="12" id="KW-0564">Palmitate</keyword>
<dbReference type="GO" id="GO:0005886">
    <property type="term" value="C:plasma membrane"/>
    <property type="evidence" value="ECO:0007669"/>
    <property type="project" value="UniProtKB-SubCell"/>
</dbReference>
<keyword evidence="7 16" id="KW-0732">Signal</keyword>
<dbReference type="GO" id="GO:0001708">
    <property type="term" value="P:cell fate specification"/>
    <property type="evidence" value="ECO:0007669"/>
    <property type="project" value="TreeGrafter"/>
</dbReference>
<dbReference type="PRINTS" id="PR00632">
    <property type="entry name" value="SONICHHOG"/>
</dbReference>
<keyword evidence="2 16" id="KW-0217">Developmental protein</keyword>
<dbReference type="GO" id="GO:0005509">
    <property type="term" value="F:calcium ion binding"/>
    <property type="evidence" value="ECO:0007669"/>
    <property type="project" value="TreeGrafter"/>
</dbReference>
<comment type="subcellular location">
    <molecule>Protein hedgehog N-product</molecule>
    <subcellularLocation>
        <location evidence="16">Cell membrane</location>
        <topology evidence="16">Lipid-anchor</topology>
    </subcellularLocation>
</comment>
<evidence type="ECO:0000256" key="4">
    <source>
        <dbReference type="ARBA" id="ARBA00022670"/>
    </source>
</evidence>
<dbReference type="Gene3D" id="2.170.16.10">
    <property type="entry name" value="Hedgehog/Intein (Hint) domain"/>
    <property type="match status" value="1"/>
</dbReference>
<feature type="domain" description="Hint" evidence="19">
    <location>
        <begin position="199"/>
        <end position="303"/>
    </location>
</feature>
<dbReference type="InterPro" id="IPR009045">
    <property type="entry name" value="Zn_M74/Hedgehog-like"/>
</dbReference>
<gene>
    <name evidence="20" type="ORF">MEDL_69019</name>
</gene>
<dbReference type="GO" id="GO:0000139">
    <property type="term" value="C:Golgi membrane"/>
    <property type="evidence" value="ECO:0007669"/>
    <property type="project" value="UniProtKB-SubCell"/>
</dbReference>
<dbReference type="GO" id="GO:0005789">
    <property type="term" value="C:endoplasmic reticulum membrane"/>
    <property type="evidence" value="ECO:0007669"/>
    <property type="project" value="UniProtKB-SubCell"/>
</dbReference>
<dbReference type="InterPro" id="IPR050387">
    <property type="entry name" value="Hedgehog_Signaling"/>
</dbReference>
<keyword evidence="3 16" id="KW-1003">Cell membrane</keyword>
<dbReference type="PANTHER" id="PTHR11889">
    <property type="entry name" value="HEDGEHOG"/>
    <property type="match status" value="1"/>
</dbReference>
<comment type="caution">
    <text evidence="20">The sequence shown here is derived from an EMBL/GenBank/DDBJ whole genome shotgun (WGS) entry which is preliminary data.</text>
</comment>
<sequence length="406" mass="45343">MLSNRIINNTLTGYFVLFLLIGSSLQCGPTRGPGRRRRPGKMTVLVYKQHVPNVSENTIGASGVPEGKISRNDPRFKDLVKNENPNIIFKDEEGTGSDRLMTQRTKDKLQALAVSVMNTWPGVKLRVTEAWDEDNHHCKDSLHYEGRAVDITTSDRDRSKYGMLARLAVEAGFDWVFYESRGHIHCSVKSESSAANNIGGCFSGESSIQSETRGYVQMKDLHTGEKVLSKTVDGVPVFSEVIMFLDKNSQKQATFIHIETEDHFSLEITDKHLIYVSKTNYSDDFSSAYAEEVQVGQFVLVSNSTNNFIPSKVVALTKKTSSGVYAPLTIEGNIVVDGVLTSCYGVMNNEVIAHAAFAPVRAVHWILQYISYPYAIDIESEGVHWYADALYNIGTHFFDKSVLYRV</sequence>
<dbReference type="SMART" id="SM00305">
    <property type="entry name" value="HintC"/>
    <property type="match status" value="1"/>
</dbReference>
<dbReference type="CDD" id="cd00081">
    <property type="entry name" value="Hint"/>
    <property type="match status" value="1"/>
</dbReference>
<comment type="function">
    <molecule>Protein hedgehog</molecule>
    <text evidence="16">The C-terminal part of the hedgehog protein precursor displays an autoproteolysis activity that results in the cleavage of the full-length protein into two parts (N-product and C-product). In addition, the C-terminal part displays a cholesterol transferase activity that results by the covalent attachment of a cholesterol moiety to the C-terminal of the newly generated N-product.</text>
</comment>
<evidence type="ECO:0000256" key="6">
    <source>
        <dbReference type="ARBA" id="ARBA00022723"/>
    </source>
</evidence>
<evidence type="ECO:0000259" key="18">
    <source>
        <dbReference type="SMART" id="SM00305"/>
    </source>
</evidence>
<feature type="binding site" evidence="15">
    <location>
        <position position="128"/>
    </location>
    <ligand>
        <name>Ca(2+)</name>
        <dbReference type="ChEBI" id="CHEBI:29108"/>
        <label>1</label>
    </ligand>
</feature>
<feature type="binding site" evidence="15">
    <location>
        <position position="150"/>
    </location>
    <ligand>
        <name>Zn(2+)</name>
        <dbReference type="ChEBI" id="CHEBI:29105"/>
    </ligand>
</feature>
<feature type="binding site" evidence="15">
    <location>
        <position position="129"/>
    </location>
    <ligand>
        <name>Ca(2+)</name>
        <dbReference type="ChEBI" id="CHEBI:29108"/>
        <label>1</label>
    </ligand>
</feature>
<feature type="binding site" evidence="15">
    <location>
        <position position="92"/>
    </location>
    <ligand>
        <name>Ca(2+)</name>
        <dbReference type="ChEBI" id="CHEBI:29108"/>
        <label>1</label>
    </ligand>
</feature>
<keyword evidence="8 16" id="KW-0378">Hydrolase</keyword>
<keyword evidence="13" id="KW-0449">Lipoprotein</keyword>
<dbReference type="InterPro" id="IPR036844">
    <property type="entry name" value="Hint_dom_sf"/>
</dbReference>
<dbReference type="FunFam" id="2.170.16.10:FF:000001">
    <property type="entry name" value="Indian hedgehog"/>
    <property type="match status" value="1"/>
</dbReference>
<dbReference type="GO" id="GO:0007224">
    <property type="term" value="P:smoothened signaling pathway"/>
    <property type="evidence" value="ECO:0007669"/>
    <property type="project" value="TreeGrafter"/>
</dbReference>
<evidence type="ECO:0000313" key="21">
    <source>
        <dbReference type="Proteomes" id="UP000683360"/>
    </source>
</evidence>
<feature type="site" description="Involved in cholesterol transfer" evidence="14">
    <location>
        <position position="246"/>
    </location>
</feature>
<dbReference type="GO" id="GO:0016740">
    <property type="term" value="F:transferase activity"/>
    <property type="evidence" value="ECO:0007669"/>
    <property type="project" value="UniProtKB-KW"/>
</dbReference>
<feature type="site" description="Involved in auto-cleavage" evidence="14">
    <location>
        <position position="269"/>
    </location>
</feature>
<organism evidence="20 21">
    <name type="scientific">Mytilus edulis</name>
    <name type="common">Blue mussel</name>
    <dbReference type="NCBI Taxonomy" id="6550"/>
    <lineage>
        <taxon>Eukaryota</taxon>
        <taxon>Metazoa</taxon>
        <taxon>Spiralia</taxon>
        <taxon>Lophotrochozoa</taxon>
        <taxon>Mollusca</taxon>
        <taxon>Bivalvia</taxon>
        <taxon>Autobranchia</taxon>
        <taxon>Pteriomorphia</taxon>
        <taxon>Mytilida</taxon>
        <taxon>Mytiloidea</taxon>
        <taxon>Mytilidae</taxon>
        <taxon>Mytilinae</taxon>
        <taxon>Mytilus</taxon>
    </lineage>
</organism>
<evidence type="ECO:0000313" key="20">
    <source>
        <dbReference type="EMBL" id="CAG2257708.1"/>
    </source>
</evidence>
<dbReference type="GO" id="GO:0005113">
    <property type="term" value="F:patched binding"/>
    <property type="evidence" value="ECO:0007669"/>
    <property type="project" value="TreeGrafter"/>
</dbReference>
<reference evidence="20" key="1">
    <citation type="submission" date="2021-03" db="EMBL/GenBank/DDBJ databases">
        <authorList>
            <person name="Bekaert M."/>
        </authorList>
    </citation>
    <scope>NUCLEOTIDE SEQUENCE</scope>
</reference>
<dbReference type="GO" id="GO:0048731">
    <property type="term" value="P:system development"/>
    <property type="evidence" value="ECO:0007669"/>
    <property type="project" value="UniProtKB-ARBA"/>
</dbReference>
<evidence type="ECO:0000256" key="3">
    <source>
        <dbReference type="ARBA" id="ARBA00022475"/>
    </source>
</evidence>
<evidence type="ECO:0000256" key="16">
    <source>
        <dbReference type="RuleBase" id="RU280812"/>
    </source>
</evidence>
<keyword evidence="9 16" id="KW-0068">Autocatalytic cleavage</keyword>
<dbReference type="Proteomes" id="UP000683360">
    <property type="component" value="Unassembled WGS sequence"/>
</dbReference>
<evidence type="ECO:0000256" key="9">
    <source>
        <dbReference type="ARBA" id="ARBA00022813"/>
    </source>
</evidence>
<feature type="binding site" evidence="15">
    <location>
        <position position="129"/>
    </location>
    <ligand>
        <name>Ca(2+)</name>
        <dbReference type="ChEBI" id="CHEBI:29108"/>
        <label>2</label>
    </ligand>
</feature>
<dbReference type="SUPFAM" id="SSF51294">
    <property type="entry name" value="Hedgehog/intein (Hint) domain"/>
    <property type="match status" value="1"/>
</dbReference>
<accession>A0A8S3VSJ8</accession>
<dbReference type="InterPro" id="IPR001657">
    <property type="entry name" value="Hedgehog"/>
</dbReference>
<dbReference type="GO" id="GO:0010468">
    <property type="term" value="P:regulation of gene expression"/>
    <property type="evidence" value="ECO:0007669"/>
    <property type="project" value="TreeGrafter"/>
</dbReference>
<dbReference type="PIRSF" id="PIRSF009400">
    <property type="entry name" value="Peptidase_C46"/>
    <property type="match status" value="1"/>
</dbReference>
<dbReference type="GO" id="GO:0005615">
    <property type="term" value="C:extracellular space"/>
    <property type="evidence" value="ECO:0007669"/>
    <property type="project" value="TreeGrafter"/>
</dbReference>
<keyword evidence="16" id="KW-0256">Endoplasmic reticulum</keyword>
<evidence type="ECO:0000256" key="15">
    <source>
        <dbReference type="PIRSR" id="PIRSR009400-2"/>
    </source>
</evidence>
<evidence type="ECO:0000256" key="7">
    <source>
        <dbReference type="ARBA" id="ARBA00022729"/>
    </source>
</evidence>
<feature type="site" description="Cleavage; by autolysis" evidence="14">
    <location>
        <begin position="200"/>
        <end position="201"/>
    </location>
</feature>
<feature type="binding site" evidence="15">
    <location>
        <position position="93"/>
    </location>
    <ligand>
        <name>Ca(2+)</name>
        <dbReference type="ChEBI" id="CHEBI:29108"/>
        <label>2</label>
    </ligand>
</feature>
<feature type="domain" description="Hint" evidence="18">
    <location>
        <begin position="305"/>
        <end position="349"/>
    </location>
</feature>
<feature type="signal peptide" evidence="17">
    <location>
        <begin position="1"/>
        <end position="26"/>
    </location>
</feature>
<feature type="binding site" evidence="15">
    <location>
        <position position="143"/>
    </location>
    <ligand>
        <name>Zn(2+)</name>
        <dbReference type="ChEBI" id="CHEBI:29105"/>
    </ligand>
</feature>
<dbReference type="Gene3D" id="3.30.1380.10">
    <property type="match status" value="1"/>
</dbReference>
<feature type="binding site" evidence="15">
    <location>
        <position position="134"/>
    </location>
    <ligand>
        <name>Ca(2+)</name>
        <dbReference type="ChEBI" id="CHEBI:29108"/>
        <label>2</label>
    </ligand>
</feature>
<evidence type="ECO:0000256" key="11">
    <source>
        <dbReference type="ARBA" id="ARBA00023136"/>
    </source>
</evidence>
<dbReference type="SMART" id="SM00306">
    <property type="entry name" value="HintN"/>
    <property type="match status" value="1"/>
</dbReference>
<evidence type="ECO:0000256" key="1">
    <source>
        <dbReference type="ARBA" id="ARBA00010649"/>
    </source>
</evidence>
<dbReference type="InterPro" id="IPR000320">
    <property type="entry name" value="Hedgehog_signalling_dom"/>
</dbReference>
<feature type="binding site" evidence="15">
    <location>
        <position position="98"/>
    </location>
    <ligand>
        <name>Ca(2+)</name>
        <dbReference type="ChEBI" id="CHEBI:29108"/>
        <label>1</label>
    </ligand>
</feature>
<comment type="function">
    <molecule>Protein hedgehog N-product</molecule>
    <text evidence="16">The dually lipidated hedgehog protein N-product is a morphogen which is essential for a variety of patterning events during development.</text>
</comment>
<keyword evidence="4 16" id="KW-0645">Protease</keyword>
<dbReference type="Pfam" id="PF01085">
    <property type="entry name" value="HH_signal"/>
    <property type="match status" value="1"/>
</dbReference>
<dbReference type="Pfam" id="PF01079">
    <property type="entry name" value="Hint"/>
    <property type="match status" value="1"/>
</dbReference>
<dbReference type="SUPFAM" id="SSF55166">
    <property type="entry name" value="Hedgehog/DD-peptidase"/>
    <property type="match status" value="1"/>
</dbReference>
<comment type="subcellular location">
    <molecule>Sonic hedgehog protein</molecule>
    <subcellularLocation>
        <location evidence="16">Endoplasmic reticulum membrane</location>
    </subcellularLocation>
    <subcellularLocation>
        <location evidence="16">Golgi apparatus membrane</location>
    </subcellularLocation>
</comment>
<keyword evidence="21" id="KW-1185">Reference proteome</keyword>
<evidence type="ECO:0000256" key="8">
    <source>
        <dbReference type="ARBA" id="ARBA00022801"/>
    </source>
</evidence>
<evidence type="ECO:0000256" key="12">
    <source>
        <dbReference type="ARBA" id="ARBA00023139"/>
    </source>
</evidence>
<dbReference type="SMR" id="A0A8S3VSJ8"/>
<feature type="chain" id="PRO_5035927021" description="Hedgehog protein" evidence="17">
    <location>
        <begin position="27"/>
        <end position="406"/>
    </location>
</feature>
<dbReference type="InterPro" id="IPR003586">
    <property type="entry name" value="Hint_dom_C"/>
</dbReference>
<dbReference type="GO" id="GO:0008233">
    <property type="term" value="F:peptidase activity"/>
    <property type="evidence" value="ECO:0007669"/>
    <property type="project" value="UniProtKB-UniRule"/>
</dbReference>
<evidence type="ECO:0000256" key="10">
    <source>
        <dbReference type="ARBA" id="ARBA00022837"/>
    </source>
</evidence>
<proteinExistence type="inferred from homology"/>
<dbReference type="OrthoDB" id="5212at2759"/>
<name>A0A8S3VSJ8_MYTED</name>
<evidence type="ECO:0000256" key="17">
    <source>
        <dbReference type="SAM" id="SignalP"/>
    </source>
</evidence>
<keyword evidence="6 15" id="KW-0479">Metal-binding</keyword>
<dbReference type="FunFam" id="3.30.1380.10:FF:000001">
    <property type="entry name" value="Indian hedgehog"/>
    <property type="match status" value="1"/>
</dbReference>
<evidence type="ECO:0000256" key="13">
    <source>
        <dbReference type="ARBA" id="ARBA00023288"/>
    </source>
</evidence>
<comment type="similarity">
    <text evidence="1 16">Belongs to the hedgehog family.</text>
</comment>
<feature type="binding site" evidence="15">
    <location>
        <position position="132"/>
    </location>
    <ligand>
        <name>Ca(2+)</name>
        <dbReference type="ChEBI" id="CHEBI:29108"/>
        <label>2</label>
    </ligand>
</feature>
<keyword evidence="11 16" id="KW-0472">Membrane</keyword>